<dbReference type="InterPro" id="IPR002880">
    <property type="entry name" value="Pyrv_Fd/Flavodoxin_OxRdtase_N"/>
</dbReference>
<dbReference type="Proteomes" id="UP000631034">
    <property type="component" value="Unassembled WGS sequence"/>
</dbReference>
<dbReference type="Gene3D" id="3.40.50.920">
    <property type="match status" value="1"/>
</dbReference>
<gene>
    <name evidence="6" type="ORF">IHV25_01860</name>
</gene>
<dbReference type="Gene3D" id="3.40.920.10">
    <property type="entry name" value="Pyruvate-ferredoxin oxidoreductase, PFOR, domain III"/>
    <property type="match status" value="1"/>
</dbReference>
<dbReference type="SUPFAM" id="SSF52922">
    <property type="entry name" value="TK C-terminal domain-like"/>
    <property type="match status" value="1"/>
</dbReference>
<feature type="domain" description="Pyruvate flavodoxin/ferredoxin oxidoreductase pyrimidine binding" evidence="4">
    <location>
        <begin position="223"/>
        <end position="454"/>
    </location>
</feature>
<evidence type="ECO:0000256" key="2">
    <source>
        <dbReference type="SAM" id="MobiDB-lite"/>
    </source>
</evidence>
<dbReference type="Pfam" id="PF02780">
    <property type="entry name" value="Transketolase_C"/>
    <property type="match status" value="1"/>
</dbReference>
<dbReference type="CDD" id="cd07034">
    <property type="entry name" value="TPP_PYR_PFOR_IOR-alpha_like"/>
    <property type="match status" value="1"/>
</dbReference>
<dbReference type="NCBIfam" id="TIGR03710">
    <property type="entry name" value="OAFO_sf"/>
    <property type="match status" value="1"/>
</dbReference>
<accession>A0A8J6YKQ5</accession>
<evidence type="ECO:0000313" key="6">
    <source>
        <dbReference type="EMBL" id="MBE1236400.1"/>
    </source>
</evidence>
<dbReference type="SUPFAM" id="SSF53323">
    <property type="entry name" value="Pyruvate-ferredoxin oxidoreductase, PFOR, domain III"/>
    <property type="match status" value="1"/>
</dbReference>
<dbReference type="InterPro" id="IPR029061">
    <property type="entry name" value="THDP-binding"/>
</dbReference>
<dbReference type="PANTHER" id="PTHR32154:SF20">
    <property type="entry name" value="2-OXOGLUTARATE OXIDOREDUCTASE SUBUNIT KORA"/>
    <property type="match status" value="1"/>
</dbReference>
<dbReference type="InterPro" id="IPR050722">
    <property type="entry name" value="Pyruvate:ferred/Flavod_OxRd"/>
</dbReference>
<evidence type="ECO:0000259" key="5">
    <source>
        <dbReference type="Pfam" id="PF02780"/>
    </source>
</evidence>
<feature type="domain" description="Pyruvate/ketoisovalerate oxidoreductase catalytic" evidence="3">
    <location>
        <begin position="14"/>
        <end position="178"/>
    </location>
</feature>
<dbReference type="InterPro" id="IPR002869">
    <property type="entry name" value="Pyrv_flavodox_OxRed_cen"/>
</dbReference>
<organism evidence="6 7">
    <name type="scientific">Phaeovibrio sulfidiphilus</name>
    <dbReference type="NCBI Taxonomy" id="1220600"/>
    <lineage>
        <taxon>Bacteria</taxon>
        <taxon>Pseudomonadati</taxon>
        <taxon>Pseudomonadota</taxon>
        <taxon>Alphaproteobacteria</taxon>
        <taxon>Rhodospirillales</taxon>
        <taxon>Rhodospirillaceae</taxon>
        <taxon>Phaeovibrio</taxon>
    </lineage>
</organism>
<feature type="region of interest" description="Disordered" evidence="2">
    <location>
        <begin position="436"/>
        <end position="457"/>
    </location>
</feature>
<reference evidence="6" key="1">
    <citation type="submission" date="2020-10" db="EMBL/GenBank/DDBJ databases">
        <title>Genome sequence of the unusual species of purple photosynthetic bacteria, Phaeovibrio sulfidiphilus DSM 23193, type strain.</title>
        <authorList>
            <person name="Kyndt J.A."/>
            <person name="Meyer T.E."/>
        </authorList>
    </citation>
    <scope>NUCLEOTIDE SEQUENCE</scope>
    <source>
        <strain evidence="6">DSM 23193</strain>
    </source>
</reference>
<evidence type="ECO:0000313" key="7">
    <source>
        <dbReference type="Proteomes" id="UP000631034"/>
    </source>
</evidence>
<dbReference type="Gene3D" id="3.40.50.970">
    <property type="match status" value="1"/>
</dbReference>
<protein>
    <submittedName>
        <fullName evidence="6">2-oxoacid:acceptor oxidoreductase subunit alpha</fullName>
    </submittedName>
</protein>
<dbReference type="PANTHER" id="PTHR32154">
    <property type="entry name" value="PYRUVATE-FLAVODOXIN OXIDOREDUCTASE-RELATED"/>
    <property type="match status" value="1"/>
</dbReference>
<evidence type="ECO:0000259" key="3">
    <source>
        <dbReference type="Pfam" id="PF01558"/>
    </source>
</evidence>
<proteinExistence type="predicted"/>
<sequence>MAKTCFSLALTGSGGAGVMTAGQILLDAAARSGLYGLMVRSLGPQIRGGESAAILRIGTAPVSSLGDTCSVLVAVDWGNIERFADEIPLDENSLVIADPDQGEVPPVIVAKSPKIAFVPLKALADTVPGGRVNMIALGLAAALAGFDEAVVAEAIQASLGRKSQEVVDISLQTLRAGMGAATAVRSEAPEIADLACGCSAPAPDNGKHRRWLLSGNAATGLGILRGGVRYCAAYPITPATEVLEWLAGALPKVGGALVQAEDELASINMVVGGSFAGIPSMTATSGPGLSLMVETLGLAVAAEIPLVVCNVMRGGPSTGIPTKSEQSDLNIALFGLHGDAPHVVTAATDIRDCLFTGQWSVQLAEAMQTPVIMLTDQAMGQAQAVIEPLEASPQKTERLVPSENTPNYQRYAVTNSGVSPMAIPGMKGCAYTADGLEHSPLGRPSTQARDHQDQLDKRARKIEAHDYGDAWADIDGEGEIALLTFGSLTGVAREAAETLRARGVPVRVIALRLLMPLRTEDLKRALQGVRRVLVIEQNHSRQFLAYLKSTFDFEAEVVSCARPGPVPIRPQEIVTAATSRDMGDTK</sequence>
<dbReference type="InterPro" id="IPR033248">
    <property type="entry name" value="Transketolase_C"/>
</dbReference>
<comment type="caution">
    <text evidence="6">The sequence shown here is derived from an EMBL/GenBank/DDBJ whole genome shotgun (WGS) entry which is preliminary data.</text>
</comment>
<dbReference type="Pfam" id="PF01558">
    <property type="entry name" value="POR"/>
    <property type="match status" value="1"/>
</dbReference>
<feature type="compositionally biased region" description="Basic and acidic residues" evidence="2">
    <location>
        <begin position="448"/>
        <end position="457"/>
    </location>
</feature>
<keyword evidence="1" id="KW-0560">Oxidoreductase</keyword>
<dbReference type="AlphaFoldDB" id="A0A8J6YKQ5"/>
<dbReference type="InterPro" id="IPR019752">
    <property type="entry name" value="Pyrv/ketoisovalerate_OxRed_cat"/>
</dbReference>
<keyword evidence="7" id="KW-1185">Reference proteome</keyword>
<dbReference type="Pfam" id="PF01855">
    <property type="entry name" value="POR_N"/>
    <property type="match status" value="1"/>
</dbReference>
<dbReference type="FunFam" id="3.40.50.970:FF:000022">
    <property type="entry name" value="2-oxoglutarate ferredoxin oxidoreductase alpha subunit"/>
    <property type="match status" value="1"/>
</dbReference>
<feature type="domain" description="Transketolase C-terminal" evidence="5">
    <location>
        <begin position="478"/>
        <end position="540"/>
    </location>
</feature>
<dbReference type="InterPro" id="IPR022367">
    <property type="entry name" value="2-oxoacid/accept_OxRdtase_asu"/>
</dbReference>
<evidence type="ECO:0000256" key="1">
    <source>
        <dbReference type="ARBA" id="ARBA00023002"/>
    </source>
</evidence>
<dbReference type="GO" id="GO:0006979">
    <property type="term" value="P:response to oxidative stress"/>
    <property type="evidence" value="ECO:0007669"/>
    <property type="project" value="TreeGrafter"/>
</dbReference>
<dbReference type="EMBL" id="JACZHT010000001">
    <property type="protein sequence ID" value="MBE1236400.1"/>
    <property type="molecule type" value="Genomic_DNA"/>
</dbReference>
<dbReference type="SUPFAM" id="SSF52518">
    <property type="entry name" value="Thiamin diphosphate-binding fold (THDP-binding)"/>
    <property type="match status" value="1"/>
</dbReference>
<name>A0A8J6YKQ5_9PROT</name>
<dbReference type="GO" id="GO:0016903">
    <property type="term" value="F:oxidoreductase activity, acting on the aldehyde or oxo group of donors"/>
    <property type="evidence" value="ECO:0007669"/>
    <property type="project" value="InterPro"/>
</dbReference>
<dbReference type="InterPro" id="IPR009014">
    <property type="entry name" value="Transketo_C/PFOR_II"/>
</dbReference>
<dbReference type="RefSeq" id="WP_192533262.1">
    <property type="nucleotide sequence ID" value="NZ_JACZHT010000001.1"/>
</dbReference>
<evidence type="ECO:0000259" key="4">
    <source>
        <dbReference type="Pfam" id="PF01855"/>
    </source>
</evidence>